<evidence type="ECO:0000256" key="4">
    <source>
        <dbReference type="ARBA" id="ARBA00022490"/>
    </source>
</evidence>
<dbReference type="OrthoDB" id="10261439at2759"/>
<dbReference type="GO" id="GO:0006886">
    <property type="term" value="P:intracellular protein transport"/>
    <property type="evidence" value="ECO:0007669"/>
    <property type="project" value="InterPro"/>
</dbReference>
<evidence type="ECO:0000259" key="11">
    <source>
        <dbReference type="Pfam" id="PF01602"/>
    </source>
</evidence>
<dbReference type="GO" id="GO:0005198">
    <property type="term" value="F:structural molecule activity"/>
    <property type="evidence" value="ECO:0007669"/>
    <property type="project" value="InterPro"/>
</dbReference>
<dbReference type="Gene3D" id="1.25.10.10">
    <property type="entry name" value="Leucine-rich Repeat Variant"/>
    <property type="match status" value="1"/>
</dbReference>
<dbReference type="STRING" id="935791.I3EIY2"/>
<keyword evidence="5" id="KW-0677">Repeat</keyword>
<dbReference type="AlphaFoldDB" id="I3EIY2"/>
<feature type="domain" description="Coatomer beta subunit C-terminal" evidence="12">
    <location>
        <begin position="630"/>
        <end position="728"/>
    </location>
</feature>
<dbReference type="Pfam" id="PF07718">
    <property type="entry name" value="Coatamer_beta_C"/>
    <property type="match status" value="1"/>
</dbReference>
<gene>
    <name evidence="14" type="ORF">NEQG_00998</name>
</gene>
<dbReference type="SUPFAM" id="SSF48371">
    <property type="entry name" value="ARM repeat"/>
    <property type="match status" value="1"/>
</dbReference>
<evidence type="ECO:0000313" key="14">
    <source>
        <dbReference type="EMBL" id="EIJ89179.1"/>
    </source>
</evidence>
<evidence type="ECO:0000313" key="15">
    <source>
        <dbReference type="Proteomes" id="UP000002872"/>
    </source>
</evidence>
<evidence type="ECO:0000256" key="2">
    <source>
        <dbReference type="ARBA" id="ARBA00004347"/>
    </source>
</evidence>
<feature type="domain" description="Clathrin/coatomer adaptor adaptin-like N-terminal" evidence="11">
    <location>
        <begin position="21"/>
        <end position="224"/>
    </location>
</feature>
<name>I3EIY2_NEMP3</name>
<evidence type="ECO:0008006" key="16">
    <source>
        <dbReference type="Google" id="ProtNLM"/>
    </source>
</evidence>
<evidence type="ECO:0000256" key="6">
    <source>
        <dbReference type="ARBA" id="ARBA00022892"/>
    </source>
</evidence>
<keyword evidence="7" id="KW-0653">Protein transport</keyword>
<dbReference type="Pfam" id="PF14806">
    <property type="entry name" value="Coatomer_b_Cpla"/>
    <property type="match status" value="1"/>
</dbReference>
<evidence type="ECO:0000256" key="9">
    <source>
        <dbReference type="ARBA" id="ARBA00023136"/>
    </source>
</evidence>
<evidence type="ECO:0000256" key="1">
    <source>
        <dbReference type="ARBA" id="ARBA00004255"/>
    </source>
</evidence>
<accession>I3EIY2</accession>
<keyword evidence="4" id="KW-0963">Cytoplasm</keyword>
<dbReference type="OMA" id="IYKNFDW"/>
<dbReference type="PANTHER" id="PTHR10635:SF0">
    <property type="entry name" value="COATOMER SUBUNIT BETA"/>
    <property type="match status" value="1"/>
</dbReference>
<dbReference type="PANTHER" id="PTHR10635">
    <property type="entry name" value="COATOMER SUBUNIT BETA"/>
    <property type="match status" value="1"/>
</dbReference>
<dbReference type="FunCoup" id="I3EIY2">
    <property type="interactions" value="261"/>
</dbReference>
<dbReference type="InterPro" id="IPR029446">
    <property type="entry name" value="COPB1_appendage_platform_dom"/>
</dbReference>
<dbReference type="Pfam" id="PF01602">
    <property type="entry name" value="Adaptin_N"/>
    <property type="match status" value="1"/>
</dbReference>
<dbReference type="VEuPathDB" id="MicrosporidiaDB:NEQG_00998"/>
<keyword evidence="15" id="KW-1185">Reference proteome</keyword>
<dbReference type="GO" id="GO:0006888">
    <property type="term" value="P:endoplasmic reticulum to Golgi vesicle-mediated transport"/>
    <property type="evidence" value="ECO:0007669"/>
    <property type="project" value="TreeGrafter"/>
</dbReference>
<keyword evidence="8" id="KW-0333">Golgi apparatus</keyword>
<evidence type="ECO:0000259" key="13">
    <source>
        <dbReference type="Pfam" id="PF14806"/>
    </source>
</evidence>
<proteinExistence type="predicted"/>
<reference evidence="14" key="1">
    <citation type="submission" date="2011-01" db="EMBL/GenBank/DDBJ databases">
        <title>The Genome Sequence of Nematocida parisii strain ERTm3.</title>
        <authorList>
            <consortium name="The Broad Institute Genome Sequencing Platform"/>
            <consortium name="The Broad Institute Genome Sequencing Center for Infectious Disease"/>
            <person name="Cuomo C."/>
            <person name="Troemel E."/>
            <person name="Young S.K."/>
            <person name="Zeng Q."/>
            <person name="Gargeya S."/>
            <person name="Fitzgerald M."/>
            <person name="Haas B."/>
            <person name="Abouelleil A."/>
            <person name="Alvarado L."/>
            <person name="Arachchi H.M."/>
            <person name="Berlin A."/>
            <person name="Chapman S.B."/>
            <person name="Gearin G."/>
            <person name="Goldberg J."/>
            <person name="Griggs A."/>
            <person name="Gujja S."/>
            <person name="Hansen M."/>
            <person name="Heiman D."/>
            <person name="Howarth C."/>
            <person name="Larimer J."/>
            <person name="Lui A."/>
            <person name="MacDonald P.J.P."/>
            <person name="McCowen C."/>
            <person name="Montmayeur A."/>
            <person name="Murphy C."/>
            <person name="Neiman D."/>
            <person name="Pearson M."/>
            <person name="Priest M."/>
            <person name="Roberts A."/>
            <person name="Saif S."/>
            <person name="Shea T."/>
            <person name="Sisk P."/>
            <person name="Stolte C."/>
            <person name="Sykes S."/>
            <person name="Wortman J."/>
            <person name="Nusbaum C."/>
            <person name="Birren B."/>
        </authorList>
    </citation>
    <scope>NUCLEOTIDE SEQUENCE</scope>
    <source>
        <strain evidence="14">ERTm3</strain>
    </source>
</reference>
<keyword evidence="3" id="KW-0813">Transport</keyword>
<protein>
    <recommendedName>
        <fullName evidence="16">Coatomer subunit beta</fullName>
    </recommendedName>
</protein>
<dbReference type="GO" id="GO:0030126">
    <property type="term" value="C:COPI vesicle coat"/>
    <property type="evidence" value="ECO:0007669"/>
    <property type="project" value="InterPro"/>
</dbReference>
<keyword evidence="9" id="KW-0472">Membrane</keyword>
<dbReference type="InParanoid" id="I3EIY2"/>
<dbReference type="InterPro" id="IPR011710">
    <property type="entry name" value="Coatomer_bsu_C"/>
</dbReference>
<keyword evidence="10" id="KW-0968">Cytoplasmic vesicle</keyword>
<organism evidence="14 15">
    <name type="scientific">Nematocida parisii (strain ERTm3)</name>
    <name type="common">Nematode killer fungus</name>
    <dbReference type="NCBI Taxonomy" id="935791"/>
    <lineage>
        <taxon>Eukaryota</taxon>
        <taxon>Fungi</taxon>
        <taxon>Fungi incertae sedis</taxon>
        <taxon>Microsporidia</taxon>
        <taxon>Nematocida</taxon>
    </lineage>
</organism>
<dbReference type="EMBL" id="GL870877">
    <property type="protein sequence ID" value="EIJ89179.1"/>
    <property type="molecule type" value="Genomic_DNA"/>
</dbReference>
<evidence type="ECO:0000259" key="12">
    <source>
        <dbReference type="Pfam" id="PF07718"/>
    </source>
</evidence>
<dbReference type="Proteomes" id="UP000002872">
    <property type="component" value="Unassembled WGS sequence"/>
</dbReference>
<evidence type="ECO:0000256" key="5">
    <source>
        <dbReference type="ARBA" id="ARBA00022737"/>
    </source>
</evidence>
<dbReference type="InterPro" id="IPR011989">
    <property type="entry name" value="ARM-like"/>
</dbReference>
<comment type="subcellular location">
    <subcellularLocation>
        <location evidence="2">Cytoplasmic vesicle</location>
        <location evidence="2">COPI-coated vesicle membrane</location>
        <topology evidence="2">Peripheral membrane protein</topology>
        <orientation evidence="2">Cytoplasmic side</orientation>
    </subcellularLocation>
    <subcellularLocation>
        <location evidence="1">Golgi apparatus membrane</location>
        <topology evidence="1">Peripheral membrane protein</topology>
        <orientation evidence="1">Cytoplasmic side</orientation>
    </subcellularLocation>
</comment>
<sequence>MSATCARTLYVSRDLHKIKSKDNLKAILTRGTDESKIEALWHIVKETAMGINHENLLLTLTMAIPSTKSKRLIMLFYLYMESINIEDSEGNIRDEILMICNMIRGHLAHPNEHIRARAIRTVSKFRSAAIFDILKLPFIENLSYSNPIVRASMYIALRDLLSSKELSGIFSDTIPMLVDQILKERDSICLAEGYKTIEQVNKEDTKHIYEKLKESAHEGLQECFLESAEREGDLDQIVEIFKRASSRGIEVHAAVALVKNGNSEMVKMGVDKLLDMSNEYLDVESKSKIIRACRGALKRGQYTFENMSMKIVQMITPAVAKIKMELAKEIFQFTLDVLAIAEAKDLFAFLCQGLTDTPEKDLRDSSSAQDKIFFMQALKELMMKYKICTPELIERISGLVSVGIPELALEAVNFIDSFITLLPKNMEETLTLVIDKLPGIKYGKILRRVFTLISAHADGEKAHEAVLKLLYALASDDKGLLPGLKDTKKLDISKIFPGVPIAIFLLDMAQRAPDMKEEKRKEFTADIMTAALKTYAAGHKTQNIDEASRVALLRLVSLLENNENTHILDKSRQVTGSNDAKGLEQKNNRRLAGGVPCKQNLFIRPVFPLIVEQTSPCELSTVQKFIEKSTPLSLSKLKNIFQLTSAIDPLYCECKINTSRTEITLDILLVNQTDMLLESVEFDIVSSPNIKMASIIRLDKLRPHMVCTLEATLIMEESDTGYIGGVITAGKVGRDNYFIQNLQEIKFNLADMLEKKKIDGEEFRDRWPSLVWENLYTITLNTSKITPGHVIKTVSKAINGTVVETRAKIGDTISDKDEIERPDILVKNMYTRTAQGTGIYVNAAITTEGQELAATFRIRGSNARVVKSLCQLISRHVKTLAE</sequence>
<evidence type="ECO:0000256" key="8">
    <source>
        <dbReference type="ARBA" id="ARBA00023034"/>
    </source>
</evidence>
<evidence type="ECO:0000256" key="3">
    <source>
        <dbReference type="ARBA" id="ARBA00022448"/>
    </source>
</evidence>
<evidence type="ECO:0000256" key="10">
    <source>
        <dbReference type="ARBA" id="ARBA00023329"/>
    </source>
</evidence>
<dbReference type="GO" id="GO:0006891">
    <property type="term" value="P:intra-Golgi vesicle-mediated transport"/>
    <property type="evidence" value="ECO:0007669"/>
    <property type="project" value="TreeGrafter"/>
</dbReference>
<feature type="domain" description="Coatomer beta subunit appendage platform" evidence="13">
    <location>
        <begin position="741"/>
        <end position="871"/>
    </location>
</feature>
<evidence type="ECO:0000256" key="7">
    <source>
        <dbReference type="ARBA" id="ARBA00022927"/>
    </source>
</evidence>
<dbReference type="GO" id="GO:0000139">
    <property type="term" value="C:Golgi membrane"/>
    <property type="evidence" value="ECO:0007669"/>
    <property type="project" value="UniProtKB-SubCell"/>
</dbReference>
<dbReference type="HOGENOM" id="CLU_006949_0_0_1"/>
<keyword evidence="6" id="KW-0931">ER-Golgi transport</keyword>
<dbReference type="InterPro" id="IPR002553">
    <property type="entry name" value="Clathrin/coatomer_adapt-like_N"/>
</dbReference>
<dbReference type="InterPro" id="IPR016024">
    <property type="entry name" value="ARM-type_fold"/>
</dbReference>
<dbReference type="InterPro" id="IPR016460">
    <property type="entry name" value="COPB1"/>
</dbReference>